<name>A0A2T1GP19_9CYAN</name>
<dbReference type="PANTHER" id="PTHR45527:SF1">
    <property type="entry name" value="FATTY ACID SYNTHASE"/>
    <property type="match status" value="1"/>
</dbReference>
<dbReference type="SUPFAM" id="SSF56801">
    <property type="entry name" value="Acetyl-CoA synthetase-like"/>
    <property type="match status" value="1"/>
</dbReference>
<dbReference type="RefSeq" id="WP_106299341.1">
    <property type="nucleotide sequence ID" value="NZ_PVWO01000002.1"/>
</dbReference>
<keyword evidence="3" id="KW-1185">Reference proteome</keyword>
<dbReference type="EMBL" id="PVWO01000002">
    <property type="protein sequence ID" value="PSB59595.1"/>
    <property type="molecule type" value="Genomic_DNA"/>
</dbReference>
<dbReference type="GO" id="GO:0043041">
    <property type="term" value="P:amino acid activation for nonribosomal peptide biosynthetic process"/>
    <property type="evidence" value="ECO:0007669"/>
    <property type="project" value="TreeGrafter"/>
</dbReference>
<comment type="caution">
    <text evidence="2">The sequence shown here is derived from an EMBL/GenBank/DDBJ whole genome shotgun (WGS) entry which is preliminary data.</text>
</comment>
<evidence type="ECO:0000313" key="2">
    <source>
        <dbReference type="EMBL" id="PSB59595.1"/>
    </source>
</evidence>
<protein>
    <recommendedName>
        <fullName evidence="1">AMP-dependent synthetase/ligase domain-containing protein</fullName>
    </recommendedName>
</protein>
<dbReference type="InterPro" id="IPR042099">
    <property type="entry name" value="ANL_N_sf"/>
</dbReference>
<dbReference type="InterPro" id="IPR000873">
    <property type="entry name" value="AMP-dep_synth/lig_dom"/>
</dbReference>
<evidence type="ECO:0000259" key="1">
    <source>
        <dbReference type="Pfam" id="PF00501"/>
    </source>
</evidence>
<feature type="domain" description="AMP-dependent synthetase/ligase" evidence="1">
    <location>
        <begin position="14"/>
        <end position="110"/>
    </location>
</feature>
<dbReference type="AlphaFoldDB" id="A0A2T1GP19"/>
<dbReference type="OrthoDB" id="9757559at2"/>
<reference evidence="2 3" key="1">
    <citation type="submission" date="2018-03" db="EMBL/GenBank/DDBJ databases">
        <title>The ancient ancestry and fast evolution of plastids.</title>
        <authorList>
            <person name="Moore K.R."/>
            <person name="Magnabosco C."/>
            <person name="Momper L."/>
            <person name="Gold D.A."/>
            <person name="Bosak T."/>
            <person name="Fournier G.P."/>
        </authorList>
    </citation>
    <scope>NUCLEOTIDE SEQUENCE [LARGE SCALE GENOMIC DNA]</scope>
    <source>
        <strain evidence="2 3">CCALA 037</strain>
    </source>
</reference>
<gene>
    <name evidence="2" type="ORF">C7B77_00385</name>
</gene>
<dbReference type="Pfam" id="PF00501">
    <property type="entry name" value="AMP-binding"/>
    <property type="match status" value="1"/>
</dbReference>
<sequence>MQIDVGLHCLHQLFEDRADRCPLTPAIDNSLGAMRERQRRGAIFTYGEVEAKSNQLAYYLRRHGVVSGARVGLLIPRSPKLYIAILAILKAGAAYVPLNPEYPADRSDYIWR</sequence>
<accession>A0A2T1GP19</accession>
<dbReference type="Gene3D" id="3.40.50.12780">
    <property type="entry name" value="N-terminal domain of ligase-like"/>
    <property type="match status" value="1"/>
</dbReference>
<dbReference type="GO" id="GO:0005737">
    <property type="term" value="C:cytoplasm"/>
    <property type="evidence" value="ECO:0007669"/>
    <property type="project" value="TreeGrafter"/>
</dbReference>
<organism evidence="2 3">
    <name type="scientific">Chamaesiphon polymorphus CCALA 037</name>
    <dbReference type="NCBI Taxonomy" id="2107692"/>
    <lineage>
        <taxon>Bacteria</taxon>
        <taxon>Bacillati</taxon>
        <taxon>Cyanobacteriota</taxon>
        <taxon>Cyanophyceae</taxon>
        <taxon>Gomontiellales</taxon>
        <taxon>Chamaesiphonaceae</taxon>
        <taxon>Chamaesiphon</taxon>
    </lineage>
</organism>
<dbReference type="GO" id="GO:0031177">
    <property type="term" value="F:phosphopantetheine binding"/>
    <property type="evidence" value="ECO:0007669"/>
    <property type="project" value="TreeGrafter"/>
</dbReference>
<dbReference type="Proteomes" id="UP000238937">
    <property type="component" value="Unassembled WGS sequence"/>
</dbReference>
<evidence type="ECO:0000313" key="3">
    <source>
        <dbReference type="Proteomes" id="UP000238937"/>
    </source>
</evidence>
<dbReference type="PANTHER" id="PTHR45527">
    <property type="entry name" value="NONRIBOSOMAL PEPTIDE SYNTHETASE"/>
    <property type="match status" value="1"/>
</dbReference>
<proteinExistence type="predicted"/>
<dbReference type="GO" id="GO:0044550">
    <property type="term" value="P:secondary metabolite biosynthetic process"/>
    <property type="evidence" value="ECO:0007669"/>
    <property type="project" value="TreeGrafter"/>
</dbReference>